<keyword evidence="10" id="KW-0862">Zinc</keyword>
<dbReference type="InterPro" id="IPR027268">
    <property type="entry name" value="Peptidase_M4/M1_CTD_sf"/>
</dbReference>
<comment type="caution">
    <text evidence="15">The sequence shown here is derived from an EMBL/GenBank/DDBJ whole genome shotgun (WGS) entry which is preliminary data.</text>
</comment>
<evidence type="ECO:0000256" key="3">
    <source>
        <dbReference type="ARBA" id="ARBA00010136"/>
    </source>
</evidence>
<dbReference type="SUPFAM" id="SSF55486">
    <property type="entry name" value="Metalloproteases ('zincins'), catalytic domain"/>
    <property type="match status" value="1"/>
</dbReference>
<evidence type="ECO:0000256" key="4">
    <source>
        <dbReference type="ARBA" id="ARBA00012564"/>
    </source>
</evidence>
<comment type="cofactor">
    <cofactor evidence="2">
        <name>Zn(2+)</name>
        <dbReference type="ChEBI" id="CHEBI:29105"/>
    </cofactor>
</comment>
<dbReference type="GO" id="GO:0070006">
    <property type="term" value="F:metalloaminopeptidase activity"/>
    <property type="evidence" value="ECO:0007669"/>
    <property type="project" value="TreeGrafter"/>
</dbReference>
<dbReference type="Gene3D" id="2.60.40.1730">
    <property type="entry name" value="tricorn interacting facor f3 domain"/>
    <property type="match status" value="1"/>
</dbReference>
<evidence type="ECO:0000313" key="16">
    <source>
        <dbReference type="Proteomes" id="UP000323720"/>
    </source>
</evidence>
<comment type="similarity">
    <text evidence="3">Belongs to the peptidase M1 family.</text>
</comment>
<keyword evidence="11" id="KW-0482">Metalloprotease</keyword>
<evidence type="ECO:0000256" key="7">
    <source>
        <dbReference type="ARBA" id="ARBA00022670"/>
    </source>
</evidence>
<dbReference type="PRINTS" id="PR00756">
    <property type="entry name" value="ALADIPTASE"/>
</dbReference>
<evidence type="ECO:0000259" key="13">
    <source>
        <dbReference type="Pfam" id="PF01433"/>
    </source>
</evidence>
<dbReference type="InterPro" id="IPR042097">
    <property type="entry name" value="Aminopeptidase_N-like_N_sf"/>
</dbReference>
<evidence type="ECO:0000256" key="8">
    <source>
        <dbReference type="ARBA" id="ARBA00022723"/>
    </source>
</evidence>
<dbReference type="AlphaFoldDB" id="A0A5D0RCX7"/>
<organism evidence="15 16">
    <name type="scientific">Bizionia myxarmorum</name>
    <dbReference type="NCBI Taxonomy" id="291186"/>
    <lineage>
        <taxon>Bacteria</taxon>
        <taxon>Pseudomonadati</taxon>
        <taxon>Bacteroidota</taxon>
        <taxon>Flavobacteriia</taxon>
        <taxon>Flavobacteriales</taxon>
        <taxon>Flavobacteriaceae</taxon>
        <taxon>Bizionia</taxon>
    </lineage>
</organism>
<feature type="domain" description="Peptidase M1 membrane alanine aminopeptidase" evidence="13">
    <location>
        <begin position="279"/>
        <end position="464"/>
    </location>
</feature>
<dbReference type="Gene3D" id="1.10.390.10">
    <property type="entry name" value="Neutral Protease Domain 2"/>
    <property type="match status" value="1"/>
</dbReference>
<dbReference type="OrthoDB" id="100605at2"/>
<feature type="signal peptide" evidence="12">
    <location>
        <begin position="1"/>
        <end position="21"/>
    </location>
</feature>
<evidence type="ECO:0000256" key="5">
    <source>
        <dbReference type="ARBA" id="ARBA00015611"/>
    </source>
</evidence>
<dbReference type="InterPro" id="IPR014782">
    <property type="entry name" value="Peptidase_M1_dom"/>
</dbReference>
<feature type="chain" id="PRO_5023065713" description="Aminopeptidase N" evidence="12">
    <location>
        <begin position="22"/>
        <end position="539"/>
    </location>
</feature>
<dbReference type="EC" id="3.4.11.2" evidence="4"/>
<reference evidence="15 16" key="1">
    <citation type="submission" date="2019-08" db="EMBL/GenBank/DDBJ databases">
        <title>Genomes of Antarctic Bizionia species.</title>
        <authorList>
            <person name="Bowman J.P."/>
        </authorList>
    </citation>
    <scope>NUCLEOTIDE SEQUENCE [LARGE SCALE GENOMIC DNA]</scope>
    <source>
        <strain evidence="15 16">ADA-4</strain>
    </source>
</reference>
<evidence type="ECO:0000256" key="2">
    <source>
        <dbReference type="ARBA" id="ARBA00001947"/>
    </source>
</evidence>
<dbReference type="EMBL" id="VSKK01000001">
    <property type="protein sequence ID" value="TYB79387.1"/>
    <property type="molecule type" value="Genomic_DNA"/>
</dbReference>
<keyword evidence="9" id="KW-0378">Hydrolase</keyword>
<dbReference type="Proteomes" id="UP000323720">
    <property type="component" value="Unassembled WGS sequence"/>
</dbReference>
<dbReference type="InterPro" id="IPR045357">
    <property type="entry name" value="Aminopeptidase_N-like_N"/>
</dbReference>
<evidence type="ECO:0000256" key="6">
    <source>
        <dbReference type="ARBA" id="ARBA00022438"/>
    </source>
</evidence>
<dbReference type="GO" id="GO:0016285">
    <property type="term" value="F:alanyl aminopeptidase activity"/>
    <property type="evidence" value="ECO:0007669"/>
    <property type="project" value="UniProtKB-EC"/>
</dbReference>
<dbReference type="CDD" id="cd09603">
    <property type="entry name" value="M1_APN_like"/>
    <property type="match status" value="1"/>
</dbReference>
<dbReference type="RefSeq" id="WP_148403119.1">
    <property type="nucleotide sequence ID" value="NZ_VSKK01000001.1"/>
</dbReference>
<sequence length="539" mass="61398">MKLSKIVLSLLLLLFSLNLSAQDRDISYMTSGGEIHPIQANMDIRHYTINLDVDIENESINGFTEVTMLLEKPSDSLLLDLIHFLKVNSVSVNGETTAFFQKKDYLYIVNKNSFQAGKQLVKIDYGGKPPVAIKPPWDGGFTWTQDKSGNPWIAINCQGEGGKIYFPCKDHPSDEPNEGVDLFISVPTGLKVASFGLLQSKTSLPNNKTQFHWKTNYTISNYCVVFNVAKYHVEKRMYTTIDNNEVPMEFYILEEDKEHANKVLDIRERDARVLEKYLGEYPWVNEKIGIAHVPNPGMEHQTMVTFGDPFDFQQVYGQPYSPNLYHEFGHEWFANKVTNSDWTHMWIQEGIDTYTESFLFKEIGGEKAYDSIIAKFKKSIKNKQALVLRDHETEAAIYTGDIYTKGAFFMHSLKTVIGDDVFFKTLKELATNPKYTYDNTVTTDDVEQLFSMRSGKNLKPFFDFYLRTTNTLNVQVKKGRNGNYTILSSNAPIPLPVKVTTNSGIVEVLLEKNKPVSISSKTPPILDASKNYITDIDFK</sequence>
<dbReference type="GO" id="GO:0005615">
    <property type="term" value="C:extracellular space"/>
    <property type="evidence" value="ECO:0007669"/>
    <property type="project" value="TreeGrafter"/>
</dbReference>
<evidence type="ECO:0000256" key="10">
    <source>
        <dbReference type="ARBA" id="ARBA00022833"/>
    </source>
</evidence>
<dbReference type="GO" id="GO:0042277">
    <property type="term" value="F:peptide binding"/>
    <property type="evidence" value="ECO:0007669"/>
    <property type="project" value="TreeGrafter"/>
</dbReference>
<evidence type="ECO:0000259" key="14">
    <source>
        <dbReference type="Pfam" id="PF17900"/>
    </source>
</evidence>
<keyword evidence="16" id="KW-1185">Reference proteome</keyword>
<dbReference type="GO" id="GO:0006508">
    <property type="term" value="P:proteolysis"/>
    <property type="evidence" value="ECO:0007669"/>
    <property type="project" value="UniProtKB-KW"/>
</dbReference>
<evidence type="ECO:0000256" key="9">
    <source>
        <dbReference type="ARBA" id="ARBA00022801"/>
    </source>
</evidence>
<dbReference type="InterPro" id="IPR050344">
    <property type="entry name" value="Peptidase_M1_aminopeptidases"/>
</dbReference>
<evidence type="ECO:0000256" key="11">
    <source>
        <dbReference type="ARBA" id="ARBA00023049"/>
    </source>
</evidence>
<accession>A0A5D0RCX7</accession>
<protein>
    <recommendedName>
        <fullName evidence="5">Aminopeptidase N</fullName>
        <ecNumber evidence="4">3.4.11.2</ecNumber>
    </recommendedName>
</protein>
<keyword evidence="8" id="KW-0479">Metal-binding</keyword>
<keyword evidence="12" id="KW-0732">Signal</keyword>
<dbReference type="GO" id="GO:0043171">
    <property type="term" value="P:peptide catabolic process"/>
    <property type="evidence" value="ECO:0007669"/>
    <property type="project" value="TreeGrafter"/>
</dbReference>
<dbReference type="GO" id="GO:0005737">
    <property type="term" value="C:cytoplasm"/>
    <property type="evidence" value="ECO:0007669"/>
    <property type="project" value="TreeGrafter"/>
</dbReference>
<feature type="domain" description="Aminopeptidase N-like N-terminal" evidence="14">
    <location>
        <begin position="46"/>
        <end position="222"/>
    </location>
</feature>
<gene>
    <name evidence="15" type="ORF">ES674_06330</name>
</gene>
<evidence type="ECO:0000256" key="1">
    <source>
        <dbReference type="ARBA" id="ARBA00000098"/>
    </source>
</evidence>
<keyword evidence="6" id="KW-0031">Aminopeptidase</keyword>
<evidence type="ECO:0000256" key="12">
    <source>
        <dbReference type="SAM" id="SignalP"/>
    </source>
</evidence>
<keyword evidence="7" id="KW-0645">Protease</keyword>
<dbReference type="PANTHER" id="PTHR11533:SF174">
    <property type="entry name" value="PUROMYCIN-SENSITIVE AMINOPEPTIDASE-RELATED"/>
    <property type="match status" value="1"/>
</dbReference>
<dbReference type="Pfam" id="PF01433">
    <property type="entry name" value="Peptidase_M1"/>
    <property type="match status" value="1"/>
</dbReference>
<proteinExistence type="inferred from homology"/>
<dbReference type="GO" id="GO:0008270">
    <property type="term" value="F:zinc ion binding"/>
    <property type="evidence" value="ECO:0007669"/>
    <property type="project" value="InterPro"/>
</dbReference>
<name>A0A5D0RCX7_9FLAO</name>
<dbReference type="PANTHER" id="PTHR11533">
    <property type="entry name" value="PROTEASE M1 ZINC METALLOPROTEASE"/>
    <property type="match status" value="1"/>
</dbReference>
<comment type="catalytic activity">
    <reaction evidence="1">
        <text>Release of an N-terminal amino acid, Xaa-|-Yaa- from a peptide, amide or arylamide. Xaa is preferably Ala, but may be most amino acids including Pro (slow action). When a terminal hydrophobic residue is followed by a prolyl residue, the two may be released as an intact Xaa-Pro dipeptide.</text>
        <dbReference type="EC" id="3.4.11.2"/>
    </reaction>
</comment>
<dbReference type="SUPFAM" id="SSF63737">
    <property type="entry name" value="Leukotriene A4 hydrolase N-terminal domain"/>
    <property type="match status" value="1"/>
</dbReference>
<evidence type="ECO:0000313" key="15">
    <source>
        <dbReference type="EMBL" id="TYB79387.1"/>
    </source>
</evidence>
<dbReference type="InterPro" id="IPR001930">
    <property type="entry name" value="Peptidase_M1"/>
</dbReference>
<dbReference type="Pfam" id="PF17900">
    <property type="entry name" value="Peptidase_M1_N"/>
    <property type="match status" value="1"/>
</dbReference>
<dbReference type="GO" id="GO:0016020">
    <property type="term" value="C:membrane"/>
    <property type="evidence" value="ECO:0007669"/>
    <property type="project" value="TreeGrafter"/>
</dbReference>